<evidence type="ECO:0000256" key="4">
    <source>
        <dbReference type="ARBA" id="ARBA00022989"/>
    </source>
</evidence>
<evidence type="ECO:0000313" key="8">
    <source>
        <dbReference type="Proteomes" id="UP000285693"/>
    </source>
</evidence>
<dbReference type="EMBL" id="QRXY01000004">
    <property type="protein sequence ID" value="RGU46710.1"/>
    <property type="molecule type" value="Genomic_DNA"/>
</dbReference>
<reference evidence="7 8" key="1">
    <citation type="submission" date="2018-08" db="EMBL/GenBank/DDBJ databases">
        <title>A genome reference for cultivated species of the human gut microbiota.</title>
        <authorList>
            <person name="Zou Y."/>
            <person name="Xue W."/>
            <person name="Luo G."/>
        </authorList>
    </citation>
    <scope>NUCLEOTIDE SEQUENCE [LARGE SCALE GENOMIC DNA]</scope>
    <source>
        <strain evidence="7 8">AF16-31</strain>
    </source>
</reference>
<dbReference type="Proteomes" id="UP000285693">
    <property type="component" value="Unassembled WGS sequence"/>
</dbReference>
<organism evidence="7 8">
    <name type="scientific">Coprococcus comes</name>
    <dbReference type="NCBI Taxonomy" id="410072"/>
    <lineage>
        <taxon>Bacteria</taxon>
        <taxon>Bacillati</taxon>
        <taxon>Bacillota</taxon>
        <taxon>Clostridia</taxon>
        <taxon>Lachnospirales</taxon>
        <taxon>Lachnospiraceae</taxon>
        <taxon>Coprococcus</taxon>
    </lineage>
</organism>
<comment type="caution">
    <text evidence="7">The sequence shown here is derived from an EMBL/GenBank/DDBJ whole genome shotgun (WGS) entry which is preliminary data.</text>
</comment>
<evidence type="ECO:0000256" key="6">
    <source>
        <dbReference type="SAM" id="Phobius"/>
    </source>
</evidence>
<accession>A0A3R5XP30</accession>
<feature type="transmembrane region" description="Helical" evidence="6">
    <location>
        <begin position="7"/>
        <end position="24"/>
    </location>
</feature>
<feature type="transmembrane region" description="Helical" evidence="6">
    <location>
        <begin position="370"/>
        <end position="386"/>
    </location>
</feature>
<evidence type="ECO:0000313" key="7">
    <source>
        <dbReference type="EMBL" id="RGU46710.1"/>
    </source>
</evidence>
<gene>
    <name evidence="7" type="ORF">DWW65_04050</name>
</gene>
<feature type="transmembrane region" description="Helical" evidence="6">
    <location>
        <begin position="83"/>
        <end position="102"/>
    </location>
</feature>
<proteinExistence type="predicted"/>
<keyword evidence="2" id="KW-1003">Cell membrane</keyword>
<keyword evidence="3 6" id="KW-0812">Transmembrane</keyword>
<dbReference type="InterPro" id="IPR050833">
    <property type="entry name" value="Poly_Biosynth_Transport"/>
</dbReference>
<evidence type="ECO:0000256" key="3">
    <source>
        <dbReference type="ARBA" id="ARBA00022692"/>
    </source>
</evidence>
<feature type="transmembrane region" description="Helical" evidence="6">
    <location>
        <begin position="458"/>
        <end position="477"/>
    </location>
</feature>
<evidence type="ECO:0000256" key="5">
    <source>
        <dbReference type="ARBA" id="ARBA00023136"/>
    </source>
</evidence>
<dbReference type="AlphaFoldDB" id="A0A3R5XP30"/>
<feature type="transmembrane region" description="Helical" evidence="6">
    <location>
        <begin position="298"/>
        <end position="318"/>
    </location>
</feature>
<dbReference type="PANTHER" id="PTHR30250">
    <property type="entry name" value="PST FAMILY PREDICTED COLANIC ACID TRANSPORTER"/>
    <property type="match status" value="1"/>
</dbReference>
<dbReference type="PANTHER" id="PTHR30250:SF26">
    <property type="entry name" value="PSMA PROTEIN"/>
    <property type="match status" value="1"/>
</dbReference>
<dbReference type="GO" id="GO:0005886">
    <property type="term" value="C:plasma membrane"/>
    <property type="evidence" value="ECO:0007669"/>
    <property type="project" value="UniProtKB-SubCell"/>
</dbReference>
<keyword evidence="4 6" id="KW-1133">Transmembrane helix</keyword>
<protein>
    <submittedName>
        <fullName evidence="7">Lipopolysaccharide biosynthesis protein</fullName>
    </submittedName>
</protein>
<feature type="transmembrane region" description="Helical" evidence="6">
    <location>
        <begin position="173"/>
        <end position="191"/>
    </location>
</feature>
<evidence type="ECO:0000256" key="2">
    <source>
        <dbReference type="ARBA" id="ARBA00022475"/>
    </source>
</evidence>
<comment type="subcellular location">
    <subcellularLocation>
        <location evidence="1">Cell membrane</location>
        <topology evidence="1">Multi-pass membrane protein</topology>
    </subcellularLocation>
</comment>
<sequence>MNTSVAFVAQIVAILMGFFTRVVFTRTLSEGYVGINGLFTDILNILSLSELGVGTAITFALYEPIARKDVKKQQILMRMFRSCYRMTAVFVLAAGLLLLPFLDILMKDRPDVDHLLLIYLLYLFNSVISYLVIYKKTLVAAHQMNYLTVLYHNGFLVLQDVCQILVLLLTGNFILFLIVAILCTFAGNVCMSHKADALFPYLKEPCAGQLSAYEKDQIGKNVRAMMMHKLGGVVVNNTDNLLISSFVGVVSAGIYSNYFLIIGSVRQVLDQVFQGVAASVGNLGAMESKEKVQKIFELLFFIGQWVYGLAAICLFELLNPFVELAFGKKYLFTREIVWILCVNFFINGTRKAVIIFKESMGAFWYDRYKAVAEALLNLGISILLVLKCGVFGVFAGTFCSTVMTSVWVEPYILFRYRFEKVPARFYLRYAWNLLVMAGVWFVTDWCCQMFLGGPLKSFLVRLGICVVVPDLLLWLVYRRTEEWQKVVELMKRIVGKLWLTEKRN</sequence>
<feature type="transmembrane region" description="Helical" evidence="6">
    <location>
        <begin position="44"/>
        <end position="62"/>
    </location>
</feature>
<feature type="transmembrane region" description="Helical" evidence="6">
    <location>
        <begin position="426"/>
        <end position="443"/>
    </location>
</feature>
<feature type="transmembrane region" description="Helical" evidence="6">
    <location>
        <begin position="114"/>
        <end position="134"/>
    </location>
</feature>
<name>A0A3R5XP30_9FIRM</name>
<evidence type="ECO:0000256" key="1">
    <source>
        <dbReference type="ARBA" id="ARBA00004651"/>
    </source>
</evidence>
<keyword evidence="5 6" id="KW-0472">Membrane</keyword>